<accession>A0ABQ8J8Y8</accession>
<keyword evidence="3" id="KW-1185">Reference proteome</keyword>
<organism evidence="2 3">
    <name type="scientific">Dermatophagoides pteronyssinus</name>
    <name type="common">European house dust mite</name>
    <dbReference type="NCBI Taxonomy" id="6956"/>
    <lineage>
        <taxon>Eukaryota</taxon>
        <taxon>Metazoa</taxon>
        <taxon>Ecdysozoa</taxon>
        <taxon>Arthropoda</taxon>
        <taxon>Chelicerata</taxon>
        <taxon>Arachnida</taxon>
        <taxon>Acari</taxon>
        <taxon>Acariformes</taxon>
        <taxon>Sarcoptiformes</taxon>
        <taxon>Astigmata</taxon>
        <taxon>Psoroptidia</taxon>
        <taxon>Analgoidea</taxon>
        <taxon>Pyroglyphidae</taxon>
        <taxon>Dermatophagoidinae</taxon>
        <taxon>Dermatophagoides</taxon>
    </lineage>
</organism>
<name>A0ABQ8J8Y8_DERPT</name>
<protein>
    <submittedName>
        <fullName evidence="2">Uncharacterized protein</fullName>
    </submittedName>
</protein>
<evidence type="ECO:0000313" key="2">
    <source>
        <dbReference type="EMBL" id="KAH9419046.1"/>
    </source>
</evidence>
<evidence type="ECO:0000256" key="1">
    <source>
        <dbReference type="SAM" id="MobiDB-lite"/>
    </source>
</evidence>
<reference evidence="2 3" key="1">
    <citation type="journal article" date="2018" name="J. Allergy Clin. Immunol.">
        <title>High-quality assembly of Dermatophagoides pteronyssinus genome and transcriptome reveals a wide range of novel allergens.</title>
        <authorList>
            <person name="Liu X.Y."/>
            <person name="Yang K.Y."/>
            <person name="Wang M.Q."/>
            <person name="Kwok J.S."/>
            <person name="Zeng X."/>
            <person name="Yang Z."/>
            <person name="Xiao X.J."/>
            <person name="Lau C.P."/>
            <person name="Li Y."/>
            <person name="Huang Z.M."/>
            <person name="Ba J.G."/>
            <person name="Yim A.K."/>
            <person name="Ouyang C.Y."/>
            <person name="Ngai S.M."/>
            <person name="Chan T.F."/>
            <person name="Leung E.L."/>
            <person name="Liu L."/>
            <person name="Liu Z.G."/>
            <person name="Tsui S.K."/>
        </authorList>
    </citation>
    <scope>NUCLEOTIDE SEQUENCE [LARGE SCALE GENOMIC DNA]</scope>
    <source>
        <strain evidence="2">Derp</strain>
    </source>
</reference>
<feature type="region of interest" description="Disordered" evidence="1">
    <location>
        <begin position="159"/>
        <end position="197"/>
    </location>
</feature>
<comment type="caution">
    <text evidence="2">The sequence shown here is derived from an EMBL/GenBank/DDBJ whole genome shotgun (WGS) entry which is preliminary data.</text>
</comment>
<dbReference type="EMBL" id="NJHN03000061">
    <property type="protein sequence ID" value="KAH9419046.1"/>
    <property type="molecule type" value="Genomic_DNA"/>
</dbReference>
<dbReference type="Proteomes" id="UP000887458">
    <property type="component" value="Unassembled WGS sequence"/>
</dbReference>
<sequence length="197" mass="23630">MQNHQKWDVVQLYGKNLKPSENSAPNFLCTECDLHFMHLSEFWPVEKWHKILTHNWPTDGSDFVLMIRINQENRYRYKSIRLDEISYIYTVNDRIIRFELNDKHPYEYSMKFTDGSKVRRLLKTIFKEIPCFNWDLIITNPDHDSYCLLNRNHSKMIKNSVNEKPKENEDDDDDDDPIIYIPPKVKRTDGQSTSKSL</sequence>
<feature type="compositionally biased region" description="Acidic residues" evidence="1">
    <location>
        <begin position="168"/>
        <end position="177"/>
    </location>
</feature>
<gene>
    <name evidence="2" type="ORF">DERP_011141</name>
</gene>
<evidence type="ECO:0000313" key="3">
    <source>
        <dbReference type="Proteomes" id="UP000887458"/>
    </source>
</evidence>
<proteinExistence type="predicted"/>
<reference evidence="2 3" key="2">
    <citation type="journal article" date="2022" name="Mol. Biol. Evol.">
        <title>Comparative Genomics Reveals Insights into the Divergent Evolution of Astigmatic Mites and Household Pest Adaptations.</title>
        <authorList>
            <person name="Xiong Q."/>
            <person name="Wan A.T."/>
            <person name="Liu X."/>
            <person name="Fung C.S."/>
            <person name="Xiao X."/>
            <person name="Malainual N."/>
            <person name="Hou J."/>
            <person name="Wang L."/>
            <person name="Wang M."/>
            <person name="Yang K.Y."/>
            <person name="Cui Y."/>
            <person name="Leung E.L."/>
            <person name="Nong W."/>
            <person name="Shin S.K."/>
            <person name="Au S.W."/>
            <person name="Jeong K.Y."/>
            <person name="Chew F.T."/>
            <person name="Hui J.H."/>
            <person name="Leung T.F."/>
            <person name="Tungtrongchitr A."/>
            <person name="Zhong N."/>
            <person name="Liu Z."/>
            <person name="Tsui S.K."/>
        </authorList>
    </citation>
    <scope>NUCLEOTIDE SEQUENCE [LARGE SCALE GENOMIC DNA]</scope>
    <source>
        <strain evidence="2">Derp</strain>
    </source>
</reference>